<evidence type="ECO:0000256" key="4">
    <source>
        <dbReference type="ARBA" id="ARBA00022714"/>
    </source>
</evidence>
<feature type="domain" description="2Fe-2S ferredoxin-type" evidence="9">
    <location>
        <begin position="236"/>
        <end position="321"/>
    </location>
</feature>
<evidence type="ECO:0000313" key="12">
    <source>
        <dbReference type="Proteomes" id="UP001596542"/>
    </source>
</evidence>
<dbReference type="PRINTS" id="PR00409">
    <property type="entry name" value="PHDIOXRDTASE"/>
</dbReference>
<dbReference type="CDD" id="cd00207">
    <property type="entry name" value="fer2"/>
    <property type="match status" value="1"/>
</dbReference>
<keyword evidence="4" id="KW-0001">2Fe-2S</keyword>
<evidence type="ECO:0000256" key="3">
    <source>
        <dbReference type="ARBA" id="ARBA00022643"/>
    </source>
</evidence>
<dbReference type="PROSITE" id="PS51085">
    <property type="entry name" value="2FE2S_FER_2"/>
    <property type="match status" value="1"/>
</dbReference>
<evidence type="ECO:0000313" key="11">
    <source>
        <dbReference type="EMBL" id="MFC7288537.1"/>
    </source>
</evidence>
<dbReference type="InterPro" id="IPR039261">
    <property type="entry name" value="FNR_nucleotide-bd"/>
</dbReference>
<evidence type="ECO:0000256" key="1">
    <source>
        <dbReference type="ARBA" id="ARBA00001917"/>
    </source>
</evidence>
<dbReference type="SUPFAM" id="SSF63380">
    <property type="entry name" value="Riboflavin synthase domain-like"/>
    <property type="match status" value="1"/>
</dbReference>
<evidence type="ECO:0000256" key="5">
    <source>
        <dbReference type="ARBA" id="ARBA00022723"/>
    </source>
</evidence>
<keyword evidence="5" id="KW-0479">Metal-binding</keyword>
<evidence type="ECO:0000256" key="7">
    <source>
        <dbReference type="ARBA" id="ARBA00023004"/>
    </source>
</evidence>
<dbReference type="EMBL" id="JBHTBU010000002">
    <property type="protein sequence ID" value="MFC7288537.1"/>
    <property type="molecule type" value="Genomic_DNA"/>
</dbReference>
<dbReference type="CDD" id="cd06185">
    <property type="entry name" value="PDR_like"/>
    <property type="match status" value="1"/>
</dbReference>
<dbReference type="Gene3D" id="2.40.30.10">
    <property type="entry name" value="Translation factors"/>
    <property type="match status" value="1"/>
</dbReference>
<comment type="caution">
    <text evidence="11">The sequence shown here is derived from an EMBL/GenBank/DDBJ whole genome shotgun (WGS) entry which is preliminary data.</text>
</comment>
<evidence type="ECO:0000259" key="9">
    <source>
        <dbReference type="PROSITE" id="PS51085"/>
    </source>
</evidence>
<dbReference type="InterPro" id="IPR017938">
    <property type="entry name" value="Riboflavin_synthase-like_b-brl"/>
</dbReference>
<dbReference type="InterPro" id="IPR052353">
    <property type="entry name" value="Benzoxazolinone_Detox_Enz"/>
</dbReference>
<dbReference type="SUPFAM" id="SSF54292">
    <property type="entry name" value="2Fe-2S ferredoxin-like"/>
    <property type="match status" value="1"/>
</dbReference>
<dbReference type="InterPro" id="IPR017927">
    <property type="entry name" value="FAD-bd_FR_type"/>
</dbReference>
<evidence type="ECO:0000256" key="2">
    <source>
        <dbReference type="ARBA" id="ARBA00022630"/>
    </source>
</evidence>
<keyword evidence="8" id="KW-0411">Iron-sulfur</keyword>
<dbReference type="Pfam" id="PF00111">
    <property type="entry name" value="Fer2"/>
    <property type="match status" value="1"/>
</dbReference>
<name>A0ABW2IC70_9BURK</name>
<keyword evidence="7" id="KW-0408">Iron</keyword>
<dbReference type="PANTHER" id="PTHR30212">
    <property type="entry name" value="PROTEIN YIIM"/>
    <property type="match status" value="1"/>
</dbReference>
<feature type="domain" description="FAD-binding FR-type" evidence="10">
    <location>
        <begin position="1"/>
        <end position="105"/>
    </location>
</feature>
<proteinExistence type="predicted"/>
<dbReference type="Proteomes" id="UP001596542">
    <property type="component" value="Unassembled WGS sequence"/>
</dbReference>
<protein>
    <submittedName>
        <fullName evidence="11">PDR/VanB family oxidoreductase</fullName>
    </submittedName>
</protein>
<dbReference type="PANTHER" id="PTHR30212:SF2">
    <property type="entry name" value="PROTEIN YIIM"/>
    <property type="match status" value="1"/>
</dbReference>
<evidence type="ECO:0000256" key="6">
    <source>
        <dbReference type="ARBA" id="ARBA00023002"/>
    </source>
</evidence>
<evidence type="ECO:0000256" key="8">
    <source>
        <dbReference type="ARBA" id="ARBA00023014"/>
    </source>
</evidence>
<dbReference type="Gene3D" id="3.10.20.30">
    <property type="match status" value="1"/>
</dbReference>
<dbReference type="SUPFAM" id="SSF52343">
    <property type="entry name" value="Ferredoxin reductase-like, C-terminal NADP-linked domain"/>
    <property type="match status" value="1"/>
</dbReference>
<gene>
    <name evidence="11" type="ORF">ACFQPC_10865</name>
</gene>
<dbReference type="InterPro" id="IPR036010">
    <property type="entry name" value="2Fe-2S_ferredoxin-like_sf"/>
</dbReference>
<dbReference type="PROSITE" id="PS00197">
    <property type="entry name" value="2FE2S_FER_1"/>
    <property type="match status" value="1"/>
</dbReference>
<sequence length="321" mass="34510">MSTMRVRVKNKWQCAEEVAAFELVNADDENAPLPPAEAGAHIDVHLPNGLVRQYSLTDCRAGACSYVIGVKREPKSRGGSAAMHELVKQGDVLQISPPRNNFPLRKTGGPTLLIAGGIGITPLLAMARTLAADPACREKYALHYFCRSPLHAAFSKEIAALQQADGMVYGADVDATATRIRQLLQQRPEGAHVYTCGPGPMIATVVDTARACGWPEDAIHVEYFSNQVEHGGERPFRVRCANSKLEFQVAVGQSIVEAAAEAGLAIATSCEQGVCGTCLTNVLSGQPEHRDLYLTDAEKASGKQMLLCVSRCRGDELVLDL</sequence>
<dbReference type="InterPro" id="IPR006058">
    <property type="entry name" value="2Fe2S_fd_BS"/>
</dbReference>
<comment type="cofactor">
    <cofactor evidence="1">
        <name>FMN</name>
        <dbReference type="ChEBI" id="CHEBI:58210"/>
    </cofactor>
</comment>
<dbReference type="Gene3D" id="3.40.50.80">
    <property type="entry name" value="Nucleotide-binding domain of ferredoxin-NADP reductase (FNR) module"/>
    <property type="match status" value="1"/>
</dbReference>
<keyword evidence="3" id="KW-0288">FMN</keyword>
<keyword evidence="2" id="KW-0285">Flavoprotein</keyword>
<dbReference type="InterPro" id="IPR001041">
    <property type="entry name" value="2Fe-2S_ferredoxin-type"/>
</dbReference>
<dbReference type="InterPro" id="IPR012675">
    <property type="entry name" value="Beta-grasp_dom_sf"/>
</dbReference>
<dbReference type="Pfam" id="PF22290">
    <property type="entry name" value="DmmA-like_N"/>
    <property type="match status" value="1"/>
</dbReference>
<dbReference type="InterPro" id="IPR054582">
    <property type="entry name" value="DmmA-like_N"/>
</dbReference>
<dbReference type="PROSITE" id="PS51384">
    <property type="entry name" value="FAD_FR"/>
    <property type="match status" value="1"/>
</dbReference>
<keyword evidence="12" id="KW-1185">Reference proteome</keyword>
<evidence type="ECO:0000259" key="10">
    <source>
        <dbReference type="PROSITE" id="PS51384"/>
    </source>
</evidence>
<accession>A0ABW2IC70</accession>
<dbReference type="RefSeq" id="WP_382271919.1">
    <property type="nucleotide sequence ID" value="NZ_JBHTBU010000002.1"/>
</dbReference>
<organism evidence="11 12">
    <name type="scientific">Herminiimonas glaciei</name>
    <dbReference type="NCBI Taxonomy" id="523788"/>
    <lineage>
        <taxon>Bacteria</taxon>
        <taxon>Pseudomonadati</taxon>
        <taxon>Pseudomonadota</taxon>
        <taxon>Betaproteobacteria</taxon>
        <taxon>Burkholderiales</taxon>
        <taxon>Oxalobacteraceae</taxon>
        <taxon>Herminiimonas</taxon>
    </lineage>
</organism>
<reference evidence="12" key="1">
    <citation type="journal article" date="2019" name="Int. J. Syst. Evol. Microbiol.">
        <title>The Global Catalogue of Microorganisms (GCM) 10K type strain sequencing project: providing services to taxonomists for standard genome sequencing and annotation.</title>
        <authorList>
            <consortium name="The Broad Institute Genomics Platform"/>
            <consortium name="The Broad Institute Genome Sequencing Center for Infectious Disease"/>
            <person name="Wu L."/>
            <person name="Ma J."/>
        </authorList>
    </citation>
    <scope>NUCLEOTIDE SEQUENCE [LARGE SCALE GENOMIC DNA]</scope>
    <source>
        <strain evidence="12">KACC 12508</strain>
    </source>
</reference>
<keyword evidence="6" id="KW-0560">Oxidoreductase</keyword>